<evidence type="ECO:0000313" key="4">
    <source>
        <dbReference type="EMBL" id="CAA9217664.1"/>
    </source>
</evidence>
<name>A0A6J4HAC2_9ACTN</name>
<dbReference type="GO" id="GO:0016627">
    <property type="term" value="F:oxidoreductase activity, acting on the CH-CH group of donors"/>
    <property type="evidence" value="ECO:0007669"/>
    <property type="project" value="InterPro"/>
</dbReference>
<dbReference type="Pfam" id="PF08028">
    <property type="entry name" value="Acyl-CoA_dh_2"/>
    <property type="match status" value="1"/>
</dbReference>
<dbReference type="AlphaFoldDB" id="A0A6J4HAC2"/>
<evidence type="ECO:0000256" key="1">
    <source>
        <dbReference type="ARBA" id="ARBA00023002"/>
    </source>
</evidence>
<dbReference type="Gene3D" id="2.40.110.10">
    <property type="entry name" value="Butyryl-CoA Dehydrogenase, subunit A, domain 2"/>
    <property type="match status" value="1"/>
</dbReference>
<dbReference type="Gene3D" id="1.10.540.10">
    <property type="entry name" value="Acyl-CoA dehydrogenase/oxidase, N-terminal domain"/>
    <property type="match status" value="1"/>
</dbReference>
<dbReference type="PIRSF" id="PIRSF016578">
    <property type="entry name" value="HsaA"/>
    <property type="match status" value="1"/>
</dbReference>
<evidence type="ECO:0000259" key="2">
    <source>
        <dbReference type="Pfam" id="PF02771"/>
    </source>
</evidence>
<dbReference type="InterPro" id="IPR009100">
    <property type="entry name" value="AcylCoA_DH/oxidase_NM_dom_sf"/>
</dbReference>
<dbReference type="GO" id="GO:0050660">
    <property type="term" value="F:flavin adenine dinucleotide binding"/>
    <property type="evidence" value="ECO:0007669"/>
    <property type="project" value="InterPro"/>
</dbReference>
<gene>
    <name evidence="4" type="ORF">AVDCRST_MAG57-430</name>
</gene>
<dbReference type="InterPro" id="IPR037069">
    <property type="entry name" value="AcylCoA_DH/ox_N_sf"/>
</dbReference>
<evidence type="ECO:0000259" key="3">
    <source>
        <dbReference type="Pfam" id="PF08028"/>
    </source>
</evidence>
<dbReference type="InterPro" id="IPR013786">
    <property type="entry name" value="AcylCoA_DH/ox_N"/>
</dbReference>
<organism evidence="4">
    <name type="scientific">uncultured Blastococcus sp</name>
    <dbReference type="NCBI Taxonomy" id="217144"/>
    <lineage>
        <taxon>Bacteria</taxon>
        <taxon>Bacillati</taxon>
        <taxon>Actinomycetota</taxon>
        <taxon>Actinomycetes</taxon>
        <taxon>Geodermatophilales</taxon>
        <taxon>Geodermatophilaceae</taxon>
        <taxon>Blastococcus</taxon>
        <taxon>environmental samples</taxon>
    </lineage>
</organism>
<dbReference type="Gene3D" id="1.20.140.10">
    <property type="entry name" value="Butyryl-CoA Dehydrogenase, subunit A, domain 3"/>
    <property type="match status" value="1"/>
</dbReference>
<dbReference type="InterPro" id="IPR046373">
    <property type="entry name" value="Acyl-CoA_Oxase/DH_mid-dom_sf"/>
</dbReference>
<feature type="domain" description="Acyl-CoA dehydrogenase C-terminal" evidence="3">
    <location>
        <begin position="240"/>
        <end position="366"/>
    </location>
</feature>
<accession>A0A6J4HAC2</accession>
<dbReference type="SUPFAM" id="SSF47203">
    <property type="entry name" value="Acyl-CoA dehydrogenase C-terminal domain-like"/>
    <property type="match status" value="1"/>
</dbReference>
<keyword evidence="1" id="KW-0560">Oxidoreductase</keyword>
<dbReference type="InterPro" id="IPR013107">
    <property type="entry name" value="Acyl-CoA_DH_C"/>
</dbReference>
<proteinExistence type="predicted"/>
<dbReference type="InterPro" id="IPR036250">
    <property type="entry name" value="AcylCo_DH-like_C"/>
</dbReference>
<reference evidence="4" key="1">
    <citation type="submission" date="2020-02" db="EMBL/GenBank/DDBJ databases">
        <authorList>
            <person name="Meier V. D."/>
        </authorList>
    </citation>
    <scope>NUCLEOTIDE SEQUENCE</scope>
    <source>
        <strain evidence="4">AVDCRST_MAG57</strain>
    </source>
</reference>
<dbReference type="SUPFAM" id="SSF56645">
    <property type="entry name" value="Acyl-CoA dehydrogenase NM domain-like"/>
    <property type="match status" value="1"/>
</dbReference>
<dbReference type="Pfam" id="PF02771">
    <property type="entry name" value="Acyl-CoA_dh_N"/>
    <property type="match status" value="1"/>
</dbReference>
<protein>
    <recommendedName>
        <fullName evidence="5">Acyl-CoA dehydrogenase</fullName>
    </recommendedName>
</protein>
<dbReference type="EMBL" id="CADCTI010000040">
    <property type="protein sequence ID" value="CAA9217664.1"/>
    <property type="molecule type" value="Genomic_DNA"/>
</dbReference>
<evidence type="ECO:0008006" key="5">
    <source>
        <dbReference type="Google" id="ProtNLM"/>
    </source>
</evidence>
<feature type="domain" description="Acyl-CoA dehydrogenase/oxidase N-terminal" evidence="2">
    <location>
        <begin position="21"/>
        <end position="98"/>
    </location>
</feature>
<sequence>MTTGDPAPEQTQTTRLLDAVAMIADVVQDGAAESDRQGTLADKTVTALREHGFWRMRLCRELGGLELDVSSQVQVLAALAAVDTSSAWCTMVANSAVAALGATMPQPAIERIFASGVPLCSIAAAPAGVAVPDGDGFRVSATWRLASSINHAEWLHAVAFVEGDPSRPLPLAIPAQELDVLDTWNVIGLAGTGSNDVALVDHHLPHELAGRIGNPSHQLRGTRRYDLLALEDLESYEHLAFAVGVASRALDELGTALSHGRGGSATGDREIVQMELGGALVDLQAMQSLARAVYDRADAAAAGDASAWSEQDRHLPRAVATWATRRALEIVQLAFHRSGGAALYRPNIFEKLLRDMSVAATHVMVNDAVLATHALRTIQAHGMDESVRRAG</sequence>